<gene>
    <name evidence="1" type="ORF">P174DRAFT_374546</name>
</gene>
<accession>A0A2I1C142</accession>
<evidence type="ECO:0000313" key="1">
    <source>
        <dbReference type="EMBL" id="PKX91354.1"/>
    </source>
</evidence>
<comment type="caution">
    <text evidence="1">The sequence shown here is derived from an EMBL/GenBank/DDBJ whole genome shotgun (WGS) entry which is preliminary data.</text>
</comment>
<feature type="non-terminal residue" evidence="1">
    <location>
        <position position="1"/>
    </location>
</feature>
<dbReference type="VEuPathDB" id="FungiDB:P174DRAFT_374546"/>
<sequence>PQHHPHQARILTNLGTRLSTRFKQTGSVDNLNRAVKVAEMAVDATPQNHPDRARWLSNLGNLLCKRFQRTGSIDDLNRAVGVGNMTVDATRSP</sequence>
<evidence type="ECO:0000313" key="2">
    <source>
        <dbReference type="Proteomes" id="UP000234474"/>
    </source>
</evidence>
<dbReference type="SUPFAM" id="SSF48452">
    <property type="entry name" value="TPR-like"/>
    <property type="match status" value="1"/>
</dbReference>
<name>A0A2I1C142_ASPN1</name>
<dbReference type="EMBL" id="MSZS01000006">
    <property type="protein sequence ID" value="PKX91354.1"/>
    <property type="molecule type" value="Genomic_DNA"/>
</dbReference>
<dbReference type="RefSeq" id="XP_024679949.1">
    <property type="nucleotide sequence ID" value="XM_024822585.1"/>
</dbReference>
<dbReference type="InterPro" id="IPR011990">
    <property type="entry name" value="TPR-like_helical_dom_sf"/>
</dbReference>
<dbReference type="GeneID" id="36529911"/>
<dbReference type="STRING" id="1392255.A0A2I1C142"/>
<dbReference type="Proteomes" id="UP000234474">
    <property type="component" value="Unassembled WGS sequence"/>
</dbReference>
<keyword evidence="2" id="KW-1185">Reference proteome</keyword>
<dbReference type="AlphaFoldDB" id="A0A2I1C142"/>
<proteinExistence type="predicted"/>
<dbReference type="OrthoDB" id="9991317at2759"/>
<dbReference type="InterPro" id="IPR012344">
    <property type="entry name" value="Matrix_HIV/RSV_N"/>
</dbReference>
<reference evidence="2" key="1">
    <citation type="journal article" date="2018" name="Proc. Natl. Acad. Sci. U.S.A.">
        <title>Linking secondary metabolites to gene clusters through genome sequencing of six diverse Aspergillus species.</title>
        <authorList>
            <person name="Kaerboelling I."/>
            <person name="Vesth T.C."/>
            <person name="Frisvad J.C."/>
            <person name="Nybo J.L."/>
            <person name="Theobald S."/>
            <person name="Kuo A."/>
            <person name="Bowyer P."/>
            <person name="Matsuda Y."/>
            <person name="Mondo S."/>
            <person name="Lyhne E.K."/>
            <person name="Kogle M.E."/>
            <person name="Clum A."/>
            <person name="Lipzen A."/>
            <person name="Salamov A."/>
            <person name="Ngan C.Y."/>
            <person name="Daum C."/>
            <person name="Chiniquy J."/>
            <person name="Barry K."/>
            <person name="LaButti K."/>
            <person name="Haridas S."/>
            <person name="Simmons B.A."/>
            <person name="Magnuson J.K."/>
            <person name="Mortensen U.H."/>
            <person name="Larsen T.O."/>
            <person name="Grigoriev I.V."/>
            <person name="Baker S.E."/>
            <person name="Andersen M.R."/>
        </authorList>
    </citation>
    <scope>NUCLEOTIDE SEQUENCE [LARGE SCALE GENOMIC DNA]</scope>
    <source>
        <strain evidence="2">IBT 16806</strain>
    </source>
</reference>
<organism evidence="1 2">
    <name type="scientific">Aspergillus novofumigatus (strain IBT 16806)</name>
    <dbReference type="NCBI Taxonomy" id="1392255"/>
    <lineage>
        <taxon>Eukaryota</taxon>
        <taxon>Fungi</taxon>
        <taxon>Dikarya</taxon>
        <taxon>Ascomycota</taxon>
        <taxon>Pezizomycotina</taxon>
        <taxon>Eurotiomycetes</taxon>
        <taxon>Eurotiomycetidae</taxon>
        <taxon>Eurotiales</taxon>
        <taxon>Aspergillaceae</taxon>
        <taxon>Aspergillus</taxon>
        <taxon>Aspergillus subgen. Fumigati</taxon>
    </lineage>
</organism>
<dbReference type="Pfam" id="PF13374">
    <property type="entry name" value="TPR_10"/>
    <property type="match status" value="1"/>
</dbReference>
<dbReference type="Gene3D" id="1.10.150.90">
    <property type="entry name" value="Immunodeficiency lentiviruses, gag gene matrix protein p17"/>
    <property type="match status" value="1"/>
</dbReference>
<protein>
    <submittedName>
        <fullName evidence="1">Uncharacterized protein</fullName>
    </submittedName>
</protein>